<dbReference type="EMBL" id="JAFKCW010000002">
    <property type="protein sequence ID" value="MBN7801112.1"/>
    <property type="molecule type" value="Genomic_DNA"/>
</dbReference>
<evidence type="ECO:0000256" key="2">
    <source>
        <dbReference type="SAM" id="Phobius"/>
    </source>
</evidence>
<proteinExistence type="inferred from homology"/>
<evidence type="ECO:0000259" key="3">
    <source>
        <dbReference type="Pfam" id="PF02397"/>
    </source>
</evidence>
<keyword evidence="4" id="KW-0808">Transferase</keyword>
<dbReference type="RefSeq" id="WP_206569091.1">
    <property type="nucleotide sequence ID" value="NZ_JAFKCW010000002.1"/>
</dbReference>
<keyword evidence="2" id="KW-0472">Membrane</keyword>
<keyword evidence="2" id="KW-0812">Transmembrane</keyword>
<reference evidence="4 5" key="1">
    <citation type="submission" date="2021-03" db="EMBL/GenBank/DDBJ databases">
        <title>novel species isolated from a fishpond in China.</title>
        <authorList>
            <person name="Lu H."/>
            <person name="Cai Z."/>
        </authorList>
    </citation>
    <scope>NUCLEOTIDE SEQUENCE [LARGE SCALE GENOMIC DNA]</scope>
    <source>
        <strain evidence="4 5">JCM 31546</strain>
    </source>
</reference>
<dbReference type="GO" id="GO:0016740">
    <property type="term" value="F:transferase activity"/>
    <property type="evidence" value="ECO:0007669"/>
    <property type="project" value="UniProtKB-KW"/>
</dbReference>
<evidence type="ECO:0000313" key="5">
    <source>
        <dbReference type="Proteomes" id="UP000664698"/>
    </source>
</evidence>
<evidence type="ECO:0000256" key="1">
    <source>
        <dbReference type="ARBA" id="ARBA00006464"/>
    </source>
</evidence>
<accession>A0ABS3BQ04</accession>
<keyword evidence="5" id="KW-1185">Reference proteome</keyword>
<keyword evidence="2" id="KW-1133">Transmembrane helix</keyword>
<dbReference type="PANTHER" id="PTHR30576">
    <property type="entry name" value="COLANIC BIOSYNTHESIS UDP-GLUCOSE LIPID CARRIER TRANSFERASE"/>
    <property type="match status" value="1"/>
</dbReference>
<gene>
    <name evidence="4" type="ORF">J0A67_09575</name>
</gene>
<evidence type="ECO:0000313" key="4">
    <source>
        <dbReference type="EMBL" id="MBN7801112.1"/>
    </source>
</evidence>
<organism evidence="4 5">
    <name type="scientific">Algoriphagus aestuariicola</name>
    <dbReference type="NCBI Taxonomy" id="1852016"/>
    <lineage>
        <taxon>Bacteria</taxon>
        <taxon>Pseudomonadati</taxon>
        <taxon>Bacteroidota</taxon>
        <taxon>Cytophagia</taxon>
        <taxon>Cytophagales</taxon>
        <taxon>Cyclobacteriaceae</taxon>
        <taxon>Algoriphagus</taxon>
    </lineage>
</organism>
<dbReference type="Proteomes" id="UP000664698">
    <property type="component" value="Unassembled WGS sequence"/>
</dbReference>
<comment type="caution">
    <text evidence="4">The sequence shown here is derived from an EMBL/GenBank/DDBJ whole genome shotgun (WGS) entry which is preliminary data.</text>
</comment>
<dbReference type="InterPro" id="IPR003362">
    <property type="entry name" value="Bact_transf"/>
</dbReference>
<protein>
    <submittedName>
        <fullName evidence="4">Sugar transferase</fullName>
    </submittedName>
</protein>
<sequence length="202" mass="23120">MVYRDYGKRGLDLFLSSLMLIVFSPVFLFLFLVLSVHFQGSPFFLQKRPGKDAVLFQILKFKTMNDRRAEDGILLSDGMRITWLGKFVRMTSLDEIPQLINVLKGDMSLVGPRPLLPEYLELYSSAQKRRHEVRPGVTGLAQINGRNTISWRQKFDYDIQYVEKVSLGLDLKILFQTLWNVLRGKGVSQQGQATVGKFNGTN</sequence>
<comment type="similarity">
    <text evidence="1">Belongs to the bacterial sugar transferase family.</text>
</comment>
<feature type="domain" description="Bacterial sugar transferase" evidence="3">
    <location>
        <begin position="8"/>
        <end position="182"/>
    </location>
</feature>
<dbReference type="Pfam" id="PF02397">
    <property type="entry name" value="Bac_transf"/>
    <property type="match status" value="1"/>
</dbReference>
<name>A0ABS3BQ04_9BACT</name>
<feature type="transmembrane region" description="Helical" evidence="2">
    <location>
        <begin position="13"/>
        <end position="38"/>
    </location>
</feature>
<dbReference type="PANTHER" id="PTHR30576:SF8">
    <property type="entry name" value="UNDECAPRENYL-PHOSPHATE GALACTOSE PHOSPHOTRANSFERASE"/>
    <property type="match status" value="1"/>
</dbReference>